<keyword evidence="10" id="KW-1185">Reference proteome</keyword>
<feature type="compositionally biased region" description="Gly residues" evidence="7">
    <location>
        <begin position="1"/>
        <end position="12"/>
    </location>
</feature>
<evidence type="ECO:0000259" key="8">
    <source>
        <dbReference type="Pfam" id="PF24106"/>
    </source>
</evidence>
<evidence type="ECO:0000256" key="1">
    <source>
        <dbReference type="ARBA" id="ARBA00004201"/>
    </source>
</evidence>
<evidence type="ECO:0000256" key="7">
    <source>
        <dbReference type="SAM" id="MobiDB-lite"/>
    </source>
</evidence>
<comment type="caution">
    <text evidence="9">The sequence shown here is derived from an EMBL/GenBank/DDBJ whole genome shotgun (WGS) entry which is preliminary data.</text>
</comment>
<protein>
    <recommendedName>
        <fullName evidence="8">EDC4-like protein pdc1 beta-propeller domain-containing protein</fullName>
    </recommendedName>
</protein>
<feature type="compositionally biased region" description="Polar residues" evidence="7">
    <location>
        <begin position="1518"/>
        <end position="1527"/>
    </location>
</feature>
<feature type="compositionally biased region" description="Polar residues" evidence="7">
    <location>
        <begin position="311"/>
        <end position="328"/>
    </location>
</feature>
<dbReference type="RefSeq" id="XP_062762389.1">
    <property type="nucleotide sequence ID" value="XM_062914964.1"/>
</dbReference>
<accession>A0ABR0H3G6</accession>
<feature type="compositionally biased region" description="Low complexity" evidence="7">
    <location>
        <begin position="1133"/>
        <end position="1146"/>
    </location>
</feature>
<comment type="similarity">
    <text evidence="2">Belongs to the WD repeat EDC4 family.</text>
</comment>
<dbReference type="Pfam" id="PF24106">
    <property type="entry name" value="Beta-prop_EDC4L"/>
    <property type="match status" value="1"/>
</dbReference>
<comment type="subcellular location">
    <subcellularLocation>
        <location evidence="1">Cytoplasm</location>
        <location evidence="1">P-body</location>
    </subcellularLocation>
</comment>
<feature type="compositionally biased region" description="Polar residues" evidence="7">
    <location>
        <begin position="492"/>
        <end position="504"/>
    </location>
</feature>
<name>A0ABR0H3G6_9PEZI</name>
<feature type="compositionally biased region" description="Low complexity" evidence="7">
    <location>
        <begin position="424"/>
        <end position="434"/>
    </location>
</feature>
<feature type="compositionally biased region" description="Low complexity" evidence="7">
    <location>
        <begin position="298"/>
        <end position="310"/>
    </location>
</feature>
<gene>
    <name evidence="9" type="ORF">QC763_611410</name>
</gene>
<dbReference type="EMBL" id="JAFFHB010000008">
    <property type="protein sequence ID" value="KAK4662423.1"/>
    <property type="molecule type" value="Genomic_DNA"/>
</dbReference>
<evidence type="ECO:0000256" key="4">
    <source>
        <dbReference type="ARBA" id="ARBA00022574"/>
    </source>
</evidence>
<evidence type="ECO:0000256" key="3">
    <source>
        <dbReference type="ARBA" id="ARBA00022490"/>
    </source>
</evidence>
<feature type="domain" description="EDC4-like protein pdc1 beta-propeller" evidence="8">
    <location>
        <begin position="588"/>
        <end position="955"/>
    </location>
</feature>
<proteinExistence type="inferred from homology"/>
<feature type="region of interest" description="Disordered" evidence="7">
    <location>
        <begin position="487"/>
        <end position="506"/>
    </location>
</feature>
<sequence length="1708" mass="185133">MSNYGLPGGGNGAPDTDASNNFESLLAQLRRQSSPSPGPSPGPGPEQFSQFGTYSQGAANQSFYGHHSNTDSPNLPGGHAPIDSPALLPEAPTPPVGFGGSQFPPGLMNPIGGGRHIGGGGAGGGGDERTAHLLNLLKFNSSGGQGGPQSMQQPAAAREPPINYAPAHVAPQVIHAPAPAAADPTGLLAALMKGRLDAESTKPEAASTSSSWNQSAPPAAGTQQYLLNLLNRPKPSQHDADTQEPSLLTPPPAEDESSHGGRSAEPTLVGTLASRSEFEFDHKNVESPHSLHSHQSHQSHPSHQTGHQSGTAGNYSNPFDDLSSSSPVHRTPKSSTTPGASSTAGTSHPVPTSSAPAPASAAGPIPGTIQILKKPDQGLPRHQQRPFNDRGLANSPESARRQLEYAPSPLSHTSAAEKSDHVDVASVANSASAARPSEVKESVSDAVNGLAEQVDREAREAVARAQQEQAQAGTAQDFDHLLNDTTEEEFAHSTQSGPRSQNQEFAHDDGRGAIESTLTSELAKDLSDNVEDGSHAAQQPVADSWESAEADEIVVIEETAAPVKVYNFPMKPWITINLQETDEPRPVFREEAILDIARLKKDFDQIDRNLVSASETYMAYGMSKAGGLRVIRQEDGKDAKLFTDTKDRIFNVAISTSPSTEHPKEAIIGTGVSGTVYWVQLKNGERDHLEDAHPEQYGFALPPISSQEGGDIPGGVLKTRARTSSMHPDFFAVGRGKSINIIWPSFIFENNLFKNAHDRVVDTEKLLKQCSLKINTGKAGKDFTFSQDDTVVVSLDKSGRVKFWDVRDLTAVKEGSERSNPIPAQTTLEIKEPLLTLTTTPEGEKAWPTSVLLLDKYRPYQKRVALRYMVVGMKQNHTLQLWDLALGKPVQEFNFPHNKESDAVCSVMYHAPSSMIVVGHPTRNSIYFLHLSAPKYTLKNLSQVDYIQRLVAQDSSIPQPESTAVISGIREYSFANKGVLRSLTMLENPAATADGDEPTLFELYAMHSKGVTCLFVKQAELGWTKDNKVILLADAVETGLVTISKLVAPPPLQPAEASAQSSNILNDAATASQIRIVSRNAKEALQKMPSSQGEEKKGAGVSTPPKFERKEENDTPAPQPERNEKKGRKKKAAQQAQAQAAAAAAASATGATDRDYPAPNGAAELNRATLQKLGKASRGNNGDQSSLHPSIPPAEPSSTAAAISSEHLESVVNKMESRIVANISSRFDTVFSDILKQMQEIQKRRDAEFANSQSHLLQMVSDVLNDNTESVLRALIIEQIDKNVIPSICGSVDRSVAEQLSSQTSSQVNAVQQELKRALPISVNQALQQTDLINTISDKVSYNVNARIDQQVEIQITKAFNTLAPQLAKNTAQSLHQRIVEDVHRHIHEAFERLEKRRRDEDAKLDRLIAQTKELSTAVASLAAVQSQVSKDFGTLREQVHQSSQQSTPIKQELNSRGHRDSSDFFSQTASDYGSQHFQHTQHQHQLPVSHARTHPQAPQPVTQRPQQPHQQALQHQFNSPSQQLYSPSGRDEEREAAELNKLLETIHNLLQNDNIDAAMLKWLHSGDKAEVVFQHIISRQSPGMLRNLAPLLLLSIGANLVNEFHSNTPKLTQKIDLLEFLLAAFESKLGSMDEQTREVTPRIMSLMRSKFQSLQSELMAASPQSPQLNTLASMVKIASQIVELMKHGAVAGPVPSHIQGHYNNSAY</sequence>
<feature type="region of interest" description="Disordered" evidence="7">
    <location>
        <begin position="198"/>
        <end position="446"/>
    </location>
</feature>
<evidence type="ECO:0000256" key="6">
    <source>
        <dbReference type="SAM" id="Coils"/>
    </source>
</evidence>
<dbReference type="PANTHER" id="PTHR15598">
    <property type="entry name" value="ENHANCER OF MRNA-DECAPPING PROTEIN 4"/>
    <property type="match status" value="1"/>
</dbReference>
<dbReference type="InterPro" id="IPR036322">
    <property type="entry name" value="WD40_repeat_dom_sf"/>
</dbReference>
<feature type="compositionally biased region" description="Low complexity" evidence="7">
    <location>
        <begin position="1496"/>
        <end position="1517"/>
    </location>
</feature>
<feature type="compositionally biased region" description="Polar residues" evidence="7">
    <location>
        <begin position="1441"/>
        <end position="1453"/>
    </location>
</feature>
<keyword evidence="6" id="KW-0175">Coiled coil</keyword>
<feature type="region of interest" description="Disordered" evidence="7">
    <location>
        <begin position="1173"/>
        <end position="1202"/>
    </location>
</feature>
<feature type="compositionally biased region" description="Basic and acidic residues" evidence="7">
    <location>
        <begin position="276"/>
        <end position="286"/>
    </location>
</feature>
<keyword evidence="3" id="KW-0963">Cytoplasm</keyword>
<dbReference type="Proteomes" id="UP001326199">
    <property type="component" value="Unassembled WGS sequence"/>
</dbReference>
<feature type="region of interest" description="Disordered" evidence="7">
    <location>
        <begin position="1083"/>
        <end position="1161"/>
    </location>
</feature>
<feature type="compositionally biased region" description="Polar residues" evidence="7">
    <location>
        <begin position="47"/>
        <end position="63"/>
    </location>
</feature>
<dbReference type="SUPFAM" id="SSF50978">
    <property type="entry name" value="WD40 repeat-like"/>
    <property type="match status" value="1"/>
</dbReference>
<keyword evidence="5" id="KW-0677">Repeat</keyword>
<feature type="compositionally biased region" description="Low complexity" evidence="7">
    <location>
        <begin position="333"/>
        <end position="369"/>
    </location>
</feature>
<dbReference type="InterPro" id="IPR055393">
    <property type="entry name" value="Beta-prop_EDC4L"/>
</dbReference>
<dbReference type="GeneID" id="87935307"/>
<feature type="compositionally biased region" description="Low complexity" evidence="7">
    <location>
        <begin position="148"/>
        <end position="157"/>
    </location>
</feature>
<dbReference type="InterPro" id="IPR015943">
    <property type="entry name" value="WD40/YVTN_repeat-like_dom_sf"/>
</dbReference>
<feature type="compositionally biased region" description="Polar residues" evidence="7">
    <location>
        <begin position="206"/>
        <end position="226"/>
    </location>
</feature>
<feature type="coiled-coil region" evidence="6">
    <location>
        <begin position="589"/>
        <end position="616"/>
    </location>
</feature>
<organism evidence="9 10">
    <name type="scientific">Podospora pseudopauciseta</name>
    <dbReference type="NCBI Taxonomy" id="2093780"/>
    <lineage>
        <taxon>Eukaryota</taxon>
        <taxon>Fungi</taxon>
        <taxon>Dikarya</taxon>
        <taxon>Ascomycota</taxon>
        <taxon>Pezizomycotina</taxon>
        <taxon>Sordariomycetes</taxon>
        <taxon>Sordariomycetidae</taxon>
        <taxon>Sordariales</taxon>
        <taxon>Podosporaceae</taxon>
        <taxon>Podospora</taxon>
    </lineage>
</organism>
<dbReference type="PANTHER" id="PTHR15598:SF5">
    <property type="entry name" value="ENHANCER OF MRNA-DECAPPING PROTEIN 4"/>
    <property type="match status" value="1"/>
</dbReference>
<dbReference type="Gene3D" id="2.130.10.10">
    <property type="entry name" value="YVTN repeat-like/Quinoprotein amine dehydrogenase"/>
    <property type="match status" value="1"/>
</dbReference>
<feature type="compositionally biased region" description="Polar residues" evidence="7">
    <location>
        <begin position="1178"/>
        <end position="1188"/>
    </location>
</feature>
<evidence type="ECO:0000256" key="2">
    <source>
        <dbReference type="ARBA" id="ARBA00009639"/>
    </source>
</evidence>
<evidence type="ECO:0000256" key="5">
    <source>
        <dbReference type="ARBA" id="ARBA00022737"/>
    </source>
</evidence>
<evidence type="ECO:0000313" key="10">
    <source>
        <dbReference type="Proteomes" id="UP001326199"/>
    </source>
</evidence>
<keyword evidence="4" id="KW-0853">WD repeat</keyword>
<reference evidence="9 10" key="1">
    <citation type="journal article" date="2023" name="bioRxiv">
        <title>High-quality genome assemblies of four members of thePodospora anserinaspecies complex.</title>
        <authorList>
            <person name="Ament-Velasquez S.L."/>
            <person name="Vogan A.A."/>
            <person name="Wallerman O."/>
            <person name="Hartmann F."/>
            <person name="Gautier V."/>
            <person name="Silar P."/>
            <person name="Giraud T."/>
            <person name="Johannesson H."/>
        </authorList>
    </citation>
    <scope>NUCLEOTIDE SEQUENCE [LARGE SCALE GENOMIC DNA]</scope>
    <source>
        <strain evidence="9 10">CBS 411.78</strain>
    </source>
</reference>
<evidence type="ECO:0000313" key="9">
    <source>
        <dbReference type="EMBL" id="KAK4662423.1"/>
    </source>
</evidence>
<dbReference type="InterPro" id="IPR045152">
    <property type="entry name" value="EDC4-like"/>
</dbReference>
<feature type="region of interest" description="Disordered" evidence="7">
    <location>
        <begin position="1"/>
        <end position="161"/>
    </location>
</feature>
<feature type="compositionally biased region" description="Basic and acidic residues" evidence="7">
    <location>
        <begin position="1454"/>
        <end position="1463"/>
    </location>
</feature>
<feature type="compositionally biased region" description="Low complexity" evidence="7">
    <location>
        <begin position="1476"/>
        <end position="1486"/>
    </location>
</feature>
<feature type="compositionally biased region" description="Gly residues" evidence="7">
    <location>
        <begin position="111"/>
        <end position="125"/>
    </location>
</feature>
<feature type="compositionally biased region" description="Polar residues" evidence="7">
    <location>
        <begin position="1464"/>
        <end position="1474"/>
    </location>
</feature>
<feature type="region of interest" description="Disordered" evidence="7">
    <location>
        <begin position="1436"/>
        <end position="1535"/>
    </location>
</feature>